<dbReference type="InterPro" id="IPR042222">
    <property type="entry name" value="Dynein_2_N"/>
</dbReference>
<dbReference type="Gene3D" id="1.20.58.1120">
    <property type="match status" value="1"/>
</dbReference>
<feature type="domain" description="AAA+ ATPase" evidence="17">
    <location>
        <begin position="1973"/>
        <end position="2111"/>
    </location>
</feature>
<dbReference type="InterPro" id="IPR013602">
    <property type="entry name" value="Dynein_heavy_linker"/>
</dbReference>
<dbReference type="GO" id="GO:0007097">
    <property type="term" value="P:nuclear migration"/>
    <property type="evidence" value="ECO:0007669"/>
    <property type="project" value="UniProtKB-ARBA"/>
</dbReference>
<dbReference type="Gene3D" id="1.20.140.100">
    <property type="entry name" value="Dynein heavy chain, N-terminal domain 2"/>
    <property type="match status" value="1"/>
</dbReference>
<dbReference type="FunFam" id="1.20.58.1120:FF:000003">
    <property type="entry name" value="Cytoplasmic dynein heavy chain 1"/>
    <property type="match status" value="1"/>
</dbReference>
<protein>
    <recommendedName>
        <fullName evidence="4">Dynein heavy chain, cytoplasmic</fullName>
    </recommendedName>
    <alternativeName>
        <fullName evidence="14">Dynein heavy chain, cytosolic</fullName>
    </alternativeName>
</protein>
<feature type="domain" description="AAA+ ATPase" evidence="17">
    <location>
        <begin position="2632"/>
        <end position="2782"/>
    </location>
</feature>
<dbReference type="Pfam" id="PF03028">
    <property type="entry name" value="Dynein_heavy"/>
    <property type="match status" value="1"/>
</dbReference>
<dbReference type="FunFam" id="3.40.50.300:FF:000373">
    <property type="entry name" value="Cytoplasmic dynein heavy chain 2"/>
    <property type="match status" value="1"/>
</dbReference>
<dbReference type="Gene3D" id="3.20.180.20">
    <property type="entry name" value="Dynein heavy chain, N-terminal domain 2"/>
    <property type="match status" value="1"/>
</dbReference>
<gene>
    <name evidence="18" type="ORF">PPACK8108_LOCUS20192</name>
</gene>
<sequence length="4675" mass="530851">MVAKKPLWNKLVNSIAMRSASHFLNDCPVTTFQLSVLVDYLNRLLTLILSASVDHINSSPIFSLSDSLDRLNRFGCDSNYRAIYLYKVREQHLSTTSGTGHEGSETFQAGQAASDQDPTFSFVYSIKSEMEYTSNTVSTLVVIKRVPTLDCSRPLDDQLHFLNLFGPASSQLNMVANSNSGAVAKDTTSSVPTSTSNPYEELHNLVHLAVAPFFDAYVNSRTHSKNLNEGAIGNPVDGSKVVPDSDSKMGIPMTKKKFAELELSLLHLQQNVEIPEITLIIHPIIKNLIERARSEPAWSSKYGTQRMLELLDPSLLYDDKFLNKLQSLVNTWIKEIQNVTNLNRDVESGTASQEINFWLSMEKALQGVEEQLKSEPITLTLDILKTAKRYHTTVSFLADTGLKEASDNVHKYNVLMKDFPLNELLAATELDKIQESLVQIFGHINKKLKVSPYPIRRALPLAEAISKDLTETLLKVLTNHRLMYMEYATFSKVIASTAAVCQTWDEQIKDFTTVARDLTRKRNEKFIPIKINPLHLDLKKRCEYLKGFRKQHEQLRIMTGRDQGISRIGLGATGVNAGDRRPGGSSIGELTDLDMEDEVRAAYESVKNVDVLDTTPEGTQIWTTAEAAYNERVSKVENQIISRLRARLGSARNATEMFRVFSKFNTLFVRPKIRGAIQEYQTQLIDSVKEDIGRLHDKFRMQYRHSEAYPMSQLRDIPPIAGAIIWAKQIERQLFTYMKRVEDVLGRGWENYAEGSRLATDSNNFLKKLDTKPIFDQWVKDWTKRDMSITGSIFEIQRNRSTDVYTLAVAFNPDVIVIFKEVRNLSWLGFNVPYQMNSSAKDAKKVYPSAVSLIESIRTYNQTLTKINSITGIADLVADYRNELCQMISRGLNIKWENFVGSMLDSGGPGGSLSSRIPTSGERESGAGRPGNFVKDLANKVSIFQERTDDLLFMYEDLLKIIDELRTCEFKHETFVSLISRIQKTIDDLSVTGYVNLQQWTKELDQRIESVFEKRLRNIFELMENKLRVAPLVHEIRIKNQVIYLDPPIEAARSNWYKQLHQWLGVICSLTRIQSQRYDLGFKLKIEDTEDKTYLSLLKKLDSETLQKPYSLIEEKVNEISRYIAKWLQFQSLWDLEADYLYGRLGESLSAWQQILSEIRKTRSTFDNSESSQDFGVCVINYEQVQAKVNAKYDMWQKDVLVRFGSKLGAAMRETYGAVTKSRHDLENHSIETSSTAQAVTFITFVQDLKRKVKKWEPEIEIFGSGEKTLHRQRYQFPADWLYVDQIEGEWTVFNELLKRKNLAIQDQLGKAIHKTAGLQMKIVAEDKVVRSKIETLLNDWEKEKPISGELQPDIAMNSINLFETRVNRLQEEYTMVCRAKEALDLEHTSSDQLDPVAEEITDLKAVWTALSGIWSQLAELRDTMWSSVTPRKLRQSLETLLAATRDMPSRMRQYQAFEFVQEKIRFHQKSVALVGELKSDALRERHWKMLYKNLRLSGHYSPSQMTLGTIWDMDLKKNESTIRQVLAQATGEVALEEYIKQIKETWEGYVLDLVNYQNKTRLIRGWDDLFNKRSEHSSALSQMKLSPYYKTFEEDATIWTDRLNRMSEIFDKWIDVQRQWVYLEGIFFGNADIKHLLPNESNRFNNINAEYLGLMKRVFKSPYVLDVLQIPEVLKTLDKLVESLGKLQKALGEYLERERSSFPRFYFVGDEDLLEILGNSKDILRVVKHLKKMFAGLSTLIIDPDLTRIEKMCSREGEEVPFSTPIVLKDYPKINDWLTKVESQMQISLAELLCNASEGLETFYTEKDILNKNKFLEWIDTFPAQLVVLAVQVIWTKTVEQALRSCTSLEGPLQIVLRTLDVLALVVLGELQPVMRRKCEHVITELVHQRDVIRLLIKDSVDSVSRFEWLYHMRFYLDVSVANPVDRLSIQMANAGFPYGFEYLGVPDRLVQTPLTDRCYLTLTQALHGQLGGSPFGPAGTGKTESVKALGVQLGRFVLVFCCDETFDFQAMGRIFVGLCQVGAWGCFDEANRLEERILSAVSQQIQSIQQGLRAASIDPKAEVELVGKTLRINPHTGIFITMNPGYAGRSNLPDNLKKLFRSMAMTRPDRELISQVMLFSQGFRTAETLASKVVPFFSLCGEQLSRQPHYDFGLRALKAVLTSAGHLKRARLQAGESDEASVASDDQAEQEILIQSVTETIVPNLMSDVFPGIEYNPSDLDKLKEHIHCVASERHLVVGDVWCQKVLQLYQIQNIQHGLMMVGPSATGKTEAWRVLLAALGRLEGREGVSYVIDPKAISKDSLYGTLDPTTREWNDGLFTNILRKIIDNVRGEDAKRHWIIFDGDVDPEWVENLNSVLDDNKLLTLPNGERLNLPDNVRIMFEVESLKYATLATVSRCGMVWFSEDAVTPDMFYQNYLKSAHSVALDAIEDDSLLIEPRGRRGDSIGEVSANLITQRNITKVLAPHFETDGLVTRALNYAASVDHIMEFTIARAVSTLFSLINKTIRNVLDYNARHSDFPLQQEQIEAYATKRLLVAIVWAFTGDSKLDTRAQMGFFLRDHSGLDMPPLHEPGASLIDYDVQVSSGDWVAWQNSVPIVEIDTHQVTASDVVIPTLDTVRHEDVLYSWLSEHKPLMLCGPPGSGKTMTLFSALRKLSDMDVVGLNFSSATTPELVLKTFDQHCEYKKTSTGTVLAPIQIGKWIVIFCDEINLPAADKYGTQKVISFIRQLVEGGGFWRPSDKVWIKLERIQFVGACNPPTDPGRVALSQRFLRHAPLVMVDYPGEASLKQIYGTFNRAVLKVLPSLRGHAEPLTSAMVEFYLSSQKRFTADVQAHYVYSPRELTRWVRGVYESIKPLETLSLEGLVRVWAHEALRLFSDRLVSEEEKQWTDDMINSTALKHFLNIDQQEALSRPILFSNWTSKYYISVDREELREYSKARLRVFYEEELDVPLVLFNDVLDHVLRIDRVFRQVQGHLLLIGVSGSGKTTLSRFVAWMNGLSVFQIKVHNKYSADDFDDDLRTVLRRAGCKAEKICFIMDESNVLDSGFLERMNTLLANAEVPGLFEGDELASLMTACKEGAQRDGVILDSPDELYRWFTQQVSKNLHVVFTMNPPENGLASRAATSPALFNRCVLDWFGDWSDQAFYQVGMEFTSSLDLDSSHYTPPANFPAVYRHLSCPPVHRTAIINALVAVHMSMYETNRRLARRQGRFNYATPRHYLDFINNYVVLFREKRDDLEEQQRHLNIGLDKLRDTVIQVEELRKSLAIKSAQLEKKSKEADAKLAQTVSEQQEAENKRNTSIKIQAALEQQKKDIAERKQVVMGDLADAEPAVEEAQAAVSNIKKQHLTEVRSMANPPEAVKLAMESVCTVLGHRIDSWKTVQGIIRKDDFIASIVNFDTDRRMTRQLREKMKADFLSRPSFNFETVNRASKACGPLCKWVIAQVKFSEILDKVGPLRNEVQSLEDQASSTQDQAATMVSMIAELECSIVKSKSEYASLIRETETMKNEMSGVQTKVDRSIKLLESLESEKARWEAGSANFDAQMSTIAGDVLLSSAFMTYGGFFDQSYREAMWQGWVDHLNQASLKYKPELSLAEFLSTADDRLGWQSKSLPPDDLCTENAIMLKRFNRYPLVIDPSGQATTFLMNEYKDRKMTVTSFLDEAFVKSLESALRFGTPLLIQDVEHLDPILNAVLNKELRRAGGRVLIRLGNQDIDFSPAFTMFLSTRDPSVEFSPDICSRVTFVNFTMTRASLQSQSLSQVLRVERPDTDKKRTDLMKLQGEFKLRLRHLEKSLLQALSESTGNILDDDKVIDTLEVLKKEAAEVKTKVEETDIVMKEVDEVTAEYLPLAQASSSVFFVLEQLHVLNHFYQFSLRFFLDIFEFVLLHNPNLSKVDDPTKRLEILLNDLFIITFKRTSRALLHRDHLMLAMLLAQVKLRGLENDIDEEEYTFLLEGGGERSSKYPSVNSDILSQDQIIRLQSFQKLSCFKEVVSNLESESEAWEAFLKSTRPENAIPKVWSTESSATVSTRQLLLLKCFRPERMLSGVGLYVNEIFNIDILGESSYDFEAMVTNEIMPSTPVCLCSVPGYDASYRVENLVASTNSRCASIAMGSQEGYGLADQAISTAIRTGSWVLLKNVHLASNWLSQLEKKLTALNPPKSFRLFLTMETNTGIPVNVLRQSRILMNEPPPGIRANLVDCLKSISPARLSSGPNEKARLYFLLAWFHAVVQERLRYCPLGWSKIYEFNDSDLEAAMSMIDSWITASAKGKSNIDPAQIPWAAMRVLLKQAVYGGRVDSDWDQKLLDSFVDTLFCPASFEVGYHLVQPLEEKKGLLIAEGARLEHFVSWAQALPEREPPHWLSLPPNAEALVAAAQGSELLSRLLKMRRTDEDESVGEAIKQSKALESSGQPAWMRTLAATASEFLKNLSTNLLSLDPAQNDIKDPLFRFFNREVQLGQKLLRIIKSDLQDLIGVCNGNIKQTNHLRALINEFNKGSIPAHWKIYKVNPSMSLAQWLSNFVNRTQQLSRISETNCFNKVTNLGLLFFPDGYLTATRQYVSHQTKVSLEELQLQLYLDDVESETVITETNGFKLEGLMVQGGCMKSAKLTLNSGVDYRPGNAILNWTKELKVSKQSAELPAYLDSSRTQLLFTASLPSEEDPGLLSRRGIAILAAS</sequence>
<keyword evidence="11 15" id="KW-0175">Coiled coil</keyword>
<evidence type="ECO:0000256" key="8">
    <source>
        <dbReference type="ARBA" id="ARBA00022741"/>
    </source>
</evidence>
<comment type="caution">
    <text evidence="18">The sequence shown here is derived from an EMBL/GenBank/DDBJ whole genome shotgun (WGS) entry which is preliminary data.</text>
</comment>
<keyword evidence="10" id="KW-0243">Dynein</keyword>
<dbReference type="FunFam" id="1.20.920.30:FF:000001">
    <property type="entry name" value="Cytoplasmic dynein heavy chain 1"/>
    <property type="match status" value="1"/>
</dbReference>
<dbReference type="InterPro" id="IPR027417">
    <property type="entry name" value="P-loop_NTPase"/>
</dbReference>
<name>A0AAV0BI62_PHAPC</name>
<dbReference type="SMART" id="SM00382">
    <property type="entry name" value="AAA"/>
    <property type="match status" value="3"/>
</dbReference>
<dbReference type="FunFam" id="1.10.472.130:FF:000002">
    <property type="entry name" value="Cytoplasmic dynein heavy chain 1"/>
    <property type="match status" value="1"/>
</dbReference>
<dbReference type="Pfam" id="PF12774">
    <property type="entry name" value="AAA_6"/>
    <property type="match status" value="1"/>
</dbReference>
<dbReference type="InterPro" id="IPR035699">
    <property type="entry name" value="AAA_6"/>
</dbReference>
<keyword evidence="12" id="KW-0505">Motor protein</keyword>
<dbReference type="PANTHER" id="PTHR46532">
    <property type="entry name" value="MALE FERTILITY FACTOR KL5"/>
    <property type="match status" value="1"/>
</dbReference>
<dbReference type="InterPro" id="IPR041466">
    <property type="entry name" value="Dynein_AAA5_ext"/>
</dbReference>
<dbReference type="InterPro" id="IPR026983">
    <property type="entry name" value="DHC"/>
</dbReference>
<dbReference type="Gene3D" id="1.10.8.720">
    <property type="entry name" value="Region D6 of dynein motor"/>
    <property type="match status" value="1"/>
</dbReference>
<keyword evidence="19" id="KW-1185">Reference proteome</keyword>
<dbReference type="Pfam" id="PF08393">
    <property type="entry name" value="DHC_N2"/>
    <property type="match status" value="1"/>
</dbReference>
<dbReference type="Pfam" id="PF12775">
    <property type="entry name" value="AAA_7"/>
    <property type="match status" value="1"/>
</dbReference>
<keyword evidence="7" id="KW-0677">Repeat</keyword>
<dbReference type="Gene3D" id="1.10.472.130">
    <property type="match status" value="1"/>
</dbReference>
<dbReference type="InterPro" id="IPR042228">
    <property type="entry name" value="Dynein_linker_3"/>
</dbReference>
<evidence type="ECO:0000313" key="19">
    <source>
        <dbReference type="Proteomes" id="UP001153365"/>
    </source>
</evidence>
<dbReference type="Gene3D" id="1.10.8.1220">
    <property type="match status" value="1"/>
</dbReference>
<dbReference type="InterPro" id="IPR043160">
    <property type="entry name" value="Dynein_C_barrel"/>
</dbReference>
<organism evidence="18 19">
    <name type="scientific">Phakopsora pachyrhizi</name>
    <name type="common">Asian soybean rust disease fungus</name>
    <dbReference type="NCBI Taxonomy" id="170000"/>
    <lineage>
        <taxon>Eukaryota</taxon>
        <taxon>Fungi</taxon>
        <taxon>Dikarya</taxon>
        <taxon>Basidiomycota</taxon>
        <taxon>Pucciniomycotina</taxon>
        <taxon>Pucciniomycetes</taxon>
        <taxon>Pucciniales</taxon>
        <taxon>Phakopsoraceae</taxon>
        <taxon>Phakopsora</taxon>
    </lineage>
</organism>
<evidence type="ECO:0000256" key="4">
    <source>
        <dbReference type="ARBA" id="ARBA00022197"/>
    </source>
</evidence>
<accession>A0AAV0BI62</accession>
<dbReference type="FunFam" id="1.20.1270.280:FF:000004">
    <property type="entry name" value="Cytoplasmic dynein heavy chain 2"/>
    <property type="match status" value="1"/>
</dbReference>
<feature type="region of interest" description="Disordered" evidence="16">
    <location>
        <begin position="907"/>
        <end position="929"/>
    </location>
</feature>
<evidence type="ECO:0000256" key="3">
    <source>
        <dbReference type="ARBA" id="ARBA00011655"/>
    </source>
</evidence>
<dbReference type="InterPro" id="IPR041658">
    <property type="entry name" value="AAA_lid_11"/>
</dbReference>
<comment type="similarity">
    <text evidence="2">Belongs to the dynein heavy chain family.</text>
</comment>
<dbReference type="Proteomes" id="UP001153365">
    <property type="component" value="Unassembled WGS sequence"/>
</dbReference>
<dbReference type="Pfam" id="PF12781">
    <property type="entry name" value="AAA_9"/>
    <property type="match status" value="1"/>
</dbReference>
<feature type="domain" description="AAA+ ATPase" evidence="17">
    <location>
        <begin position="2974"/>
        <end position="3140"/>
    </location>
</feature>
<dbReference type="Pfam" id="PF18199">
    <property type="entry name" value="Dynein_C"/>
    <property type="match status" value="1"/>
</dbReference>
<dbReference type="FunFam" id="1.20.140.100:FF:000002">
    <property type="entry name" value="Cytoplasmic dynein heavy chain 1"/>
    <property type="match status" value="1"/>
</dbReference>
<proteinExistence type="inferred from homology"/>
<dbReference type="SUPFAM" id="SSF52540">
    <property type="entry name" value="P-loop containing nucleoside triphosphate hydrolases"/>
    <property type="match status" value="4"/>
</dbReference>
<dbReference type="EMBL" id="CALTRL010005740">
    <property type="protein sequence ID" value="CAH7685625.1"/>
    <property type="molecule type" value="Genomic_DNA"/>
</dbReference>
<comment type="subcellular location">
    <subcellularLocation>
        <location evidence="1">Cytoplasm</location>
        <location evidence="1">Cytoskeleton</location>
    </subcellularLocation>
</comment>
<dbReference type="Pfam" id="PF12777">
    <property type="entry name" value="MT"/>
    <property type="match status" value="1"/>
</dbReference>
<dbReference type="FunFam" id="1.10.287.2620:FF:000001">
    <property type="entry name" value="Cytoplasmic dynein heavy chain 1"/>
    <property type="match status" value="1"/>
</dbReference>
<dbReference type="Gene3D" id="1.10.287.2620">
    <property type="match status" value="1"/>
</dbReference>
<dbReference type="InterPro" id="IPR003593">
    <property type="entry name" value="AAA+_ATPase"/>
</dbReference>
<dbReference type="Pfam" id="PF18198">
    <property type="entry name" value="AAA_lid_11"/>
    <property type="match status" value="1"/>
</dbReference>
<dbReference type="FunFam" id="1.10.8.720:FF:000003">
    <property type="entry name" value="Cytoplasmic dynein heavy chain 2"/>
    <property type="match status" value="1"/>
</dbReference>
<evidence type="ECO:0000256" key="13">
    <source>
        <dbReference type="ARBA" id="ARBA00023212"/>
    </source>
</evidence>
<dbReference type="Gene3D" id="3.10.490.20">
    <property type="match status" value="1"/>
</dbReference>
<keyword evidence="13" id="KW-0206">Cytoskeleton</keyword>
<dbReference type="FunFam" id="1.10.8.1220:FF:000007">
    <property type="entry name" value="Cytoplasmic dynein heavy chain 2"/>
    <property type="match status" value="1"/>
</dbReference>
<dbReference type="GO" id="GO:0045505">
    <property type="term" value="F:dynein intermediate chain binding"/>
    <property type="evidence" value="ECO:0007669"/>
    <property type="project" value="InterPro"/>
</dbReference>
<dbReference type="InterPro" id="IPR013594">
    <property type="entry name" value="Dynein_heavy_tail"/>
</dbReference>
<evidence type="ECO:0000256" key="6">
    <source>
        <dbReference type="ARBA" id="ARBA00022701"/>
    </source>
</evidence>
<keyword evidence="6" id="KW-0493">Microtubule</keyword>
<evidence type="ECO:0000256" key="16">
    <source>
        <dbReference type="SAM" id="MobiDB-lite"/>
    </source>
</evidence>
<comment type="subunit">
    <text evidence="3">Consists of at least two heavy chains and a number of intermediate and light chains.</text>
</comment>
<dbReference type="Pfam" id="PF17852">
    <property type="entry name" value="Dynein_AAA_lid"/>
    <property type="match status" value="1"/>
</dbReference>
<dbReference type="GO" id="GO:0005874">
    <property type="term" value="C:microtubule"/>
    <property type="evidence" value="ECO:0007669"/>
    <property type="project" value="UniProtKB-KW"/>
</dbReference>
<feature type="coiled-coil region" evidence="15">
    <location>
        <begin position="3236"/>
        <end position="3298"/>
    </location>
</feature>
<keyword evidence="5" id="KW-0963">Cytoplasm</keyword>
<dbReference type="InterPro" id="IPR004273">
    <property type="entry name" value="Dynein_heavy_D6_P-loop"/>
</dbReference>
<dbReference type="Gene3D" id="1.20.1270.280">
    <property type="match status" value="1"/>
</dbReference>
<dbReference type="GO" id="GO:0072384">
    <property type="term" value="P:organelle transport along microtubule"/>
    <property type="evidence" value="ECO:0007669"/>
    <property type="project" value="UniProtKB-ARBA"/>
</dbReference>
<dbReference type="FunFam" id="3.20.180.20:FF:000002">
    <property type="entry name" value="Cytoplasmic dynein heavy chain 1"/>
    <property type="match status" value="1"/>
</dbReference>
<evidence type="ECO:0000256" key="5">
    <source>
        <dbReference type="ARBA" id="ARBA00022490"/>
    </source>
</evidence>
<evidence type="ECO:0000313" key="18">
    <source>
        <dbReference type="EMBL" id="CAH7685625.1"/>
    </source>
</evidence>
<dbReference type="Gene3D" id="3.40.50.300">
    <property type="entry name" value="P-loop containing nucleotide triphosphate hydrolases"/>
    <property type="match status" value="5"/>
</dbReference>
<dbReference type="FunFam" id="3.40.50.300:FF:000517">
    <property type="entry name" value="Cytoplasmic dynein heavy chain 1"/>
    <property type="match status" value="1"/>
</dbReference>
<keyword evidence="9" id="KW-0067">ATP-binding</keyword>
<evidence type="ECO:0000256" key="11">
    <source>
        <dbReference type="ARBA" id="ARBA00023054"/>
    </source>
</evidence>
<dbReference type="InterPro" id="IPR024743">
    <property type="entry name" value="Dynein_HC_stalk"/>
</dbReference>
<dbReference type="Gene3D" id="1.10.8.710">
    <property type="match status" value="1"/>
</dbReference>
<dbReference type="InterPro" id="IPR043157">
    <property type="entry name" value="Dynein_AAA1S"/>
</dbReference>
<dbReference type="Gene3D" id="6.10.140.1060">
    <property type="match status" value="1"/>
</dbReference>
<dbReference type="Gene3D" id="1.20.920.30">
    <property type="match status" value="1"/>
</dbReference>
<evidence type="ECO:0000259" key="17">
    <source>
        <dbReference type="SMART" id="SM00382"/>
    </source>
</evidence>
<reference evidence="18" key="1">
    <citation type="submission" date="2022-06" db="EMBL/GenBank/DDBJ databases">
        <authorList>
            <consortium name="SYNGENTA / RWTH Aachen University"/>
        </authorList>
    </citation>
    <scope>NUCLEOTIDE SEQUENCE</scope>
</reference>
<evidence type="ECO:0000256" key="12">
    <source>
        <dbReference type="ARBA" id="ARBA00023175"/>
    </source>
</evidence>
<evidence type="ECO:0000256" key="14">
    <source>
        <dbReference type="ARBA" id="ARBA00033439"/>
    </source>
</evidence>
<dbReference type="Gene3D" id="1.20.920.20">
    <property type="match status" value="2"/>
</dbReference>
<evidence type="ECO:0000256" key="10">
    <source>
        <dbReference type="ARBA" id="ARBA00023017"/>
    </source>
</evidence>
<evidence type="ECO:0000256" key="15">
    <source>
        <dbReference type="SAM" id="Coils"/>
    </source>
</evidence>
<dbReference type="GO" id="GO:0051959">
    <property type="term" value="F:dynein light intermediate chain binding"/>
    <property type="evidence" value="ECO:0007669"/>
    <property type="project" value="InterPro"/>
</dbReference>
<dbReference type="InterPro" id="IPR024317">
    <property type="entry name" value="Dynein_heavy_chain_D4_dom"/>
</dbReference>
<dbReference type="InterPro" id="IPR054354">
    <property type="entry name" value="DYNC2H1-like_lid"/>
</dbReference>
<dbReference type="GO" id="GO:0008569">
    <property type="term" value="F:minus-end-directed microtubule motor activity"/>
    <property type="evidence" value="ECO:0007669"/>
    <property type="project" value="InterPro"/>
</dbReference>
<dbReference type="Pfam" id="PF12780">
    <property type="entry name" value="AAA_8"/>
    <property type="match status" value="1"/>
</dbReference>
<dbReference type="InterPro" id="IPR042219">
    <property type="entry name" value="AAA_lid_11_sf"/>
</dbReference>
<dbReference type="Pfam" id="PF22597">
    <property type="entry name" value="DYN_lid"/>
    <property type="match status" value="1"/>
</dbReference>
<dbReference type="Pfam" id="PF08385">
    <property type="entry name" value="DHC_N1"/>
    <property type="match status" value="1"/>
</dbReference>
<keyword evidence="8" id="KW-0547">Nucleotide-binding</keyword>
<dbReference type="CDD" id="cd00009">
    <property type="entry name" value="AAA"/>
    <property type="match status" value="2"/>
</dbReference>
<evidence type="ECO:0000256" key="2">
    <source>
        <dbReference type="ARBA" id="ARBA00008887"/>
    </source>
</evidence>
<dbReference type="GO" id="GO:0005524">
    <property type="term" value="F:ATP binding"/>
    <property type="evidence" value="ECO:0007669"/>
    <property type="project" value="UniProtKB-KW"/>
</dbReference>
<dbReference type="FunFam" id="3.40.50.300:FF:000122">
    <property type="entry name" value="Cytoplasmic dynein 1 heavy chain"/>
    <property type="match status" value="1"/>
</dbReference>
<dbReference type="PANTHER" id="PTHR46532:SF4">
    <property type="entry name" value="AAA+ ATPASE DOMAIN-CONTAINING PROTEIN"/>
    <property type="match status" value="1"/>
</dbReference>
<dbReference type="GO" id="GO:0005858">
    <property type="term" value="C:axonemal dynein complex"/>
    <property type="evidence" value="ECO:0007669"/>
    <property type="project" value="TreeGrafter"/>
</dbReference>
<evidence type="ECO:0000256" key="9">
    <source>
        <dbReference type="ARBA" id="ARBA00022840"/>
    </source>
</evidence>
<evidence type="ECO:0000256" key="7">
    <source>
        <dbReference type="ARBA" id="ARBA00022737"/>
    </source>
</evidence>
<dbReference type="InterPro" id="IPR041228">
    <property type="entry name" value="Dynein_C"/>
</dbReference>
<dbReference type="FunFam" id="1.20.920.20:FF:000002">
    <property type="entry name" value="Cytoplasmic dynein 1 heavy chain"/>
    <property type="match status" value="1"/>
</dbReference>
<evidence type="ECO:0000256" key="1">
    <source>
        <dbReference type="ARBA" id="ARBA00004245"/>
    </source>
</evidence>
<dbReference type="InterPro" id="IPR035706">
    <property type="entry name" value="AAA_9"/>
</dbReference>
<dbReference type="FunFam" id="3.40.50.300:FF:000071">
    <property type="entry name" value="Cytoplasmic dynein heavy chain 1"/>
    <property type="match status" value="1"/>
</dbReference>